<evidence type="ECO:0000256" key="6">
    <source>
        <dbReference type="ARBA" id="ARBA00022840"/>
    </source>
</evidence>
<dbReference type="PROSITE" id="PS51219">
    <property type="entry name" value="DPCK"/>
    <property type="match status" value="1"/>
</dbReference>
<dbReference type="Pfam" id="PF01121">
    <property type="entry name" value="CoaE"/>
    <property type="match status" value="1"/>
</dbReference>
<dbReference type="CDD" id="cd02022">
    <property type="entry name" value="DPCK"/>
    <property type="match status" value="1"/>
</dbReference>
<dbReference type="GO" id="GO:0004140">
    <property type="term" value="F:dephospho-CoA kinase activity"/>
    <property type="evidence" value="ECO:0007669"/>
    <property type="project" value="UniProtKB-UniRule"/>
</dbReference>
<comment type="function">
    <text evidence="8">Catalyzes the phosphorylation of the 3'-hydroxyl group of dephosphocoenzyme A to form coenzyme A.</text>
</comment>
<comment type="similarity">
    <text evidence="1 8">Belongs to the CoaE family.</text>
</comment>
<dbReference type="STRING" id="646529.Desaci_3284"/>
<evidence type="ECO:0000256" key="5">
    <source>
        <dbReference type="ARBA" id="ARBA00022777"/>
    </source>
</evidence>
<dbReference type="NCBIfam" id="TIGR00152">
    <property type="entry name" value="dephospho-CoA kinase"/>
    <property type="match status" value="1"/>
</dbReference>
<comment type="pathway">
    <text evidence="8">Cofactor biosynthesis; coenzyme A biosynthesis; CoA from (R)-pantothenate: step 5/5.</text>
</comment>
<dbReference type="InterPro" id="IPR001977">
    <property type="entry name" value="Depp_CoAkinase"/>
</dbReference>
<dbReference type="PANTHER" id="PTHR10695">
    <property type="entry name" value="DEPHOSPHO-COA KINASE-RELATED"/>
    <property type="match status" value="1"/>
</dbReference>
<evidence type="ECO:0000313" key="10">
    <source>
        <dbReference type="EMBL" id="AFM42180.1"/>
    </source>
</evidence>
<dbReference type="FunFam" id="3.40.50.300:FF:000991">
    <property type="entry name" value="Dephospho-CoA kinase"/>
    <property type="match status" value="1"/>
</dbReference>
<dbReference type="eggNOG" id="COG0237">
    <property type="taxonomic scope" value="Bacteria"/>
</dbReference>
<comment type="subcellular location">
    <subcellularLocation>
        <location evidence="8">Cytoplasm</location>
    </subcellularLocation>
</comment>
<dbReference type="InterPro" id="IPR027417">
    <property type="entry name" value="P-loop_NTPase"/>
</dbReference>
<evidence type="ECO:0000256" key="8">
    <source>
        <dbReference type="HAMAP-Rule" id="MF_00376"/>
    </source>
</evidence>
<dbReference type="HAMAP" id="MF_00376">
    <property type="entry name" value="Dephospho_CoA_kinase"/>
    <property type="match status" value="1"/>
</dbReference>
<evidence type="ECO:0000256" key="1">
    <source>
        <dbReference type="ARBA" id="ARBA00009018"/>
    </source>
</evidence>
<dbReference type="OrthoDB" id="9812943at2"/>
<dbReference type="GO" id="GO:0015937">
    <property type="term" value="P:coenzyme A biosynthetic process"/>
    <property type="evidence" value="ECO:0007669"/>
    <property type="project" value="UniProtKB-UniRule"/>
</dbReference>
<comment type="catalytic activity">
    <reaction evidence="8">
        <text>3'-dephospho-CoA + ATP = ADP + CoA + H(+)</text>
        <dbReference type="Rhea" id="RHEA:18245"/>
        <dbReference type="ChEBI" id="CHEBI:15378"/>
        <dbReference type="ChEBI" id="CHEBI:30616"/>
        <dbReference type="ChEBI" id="CHEBI:57287"/>
        <dbReference type="ChEBI" id="CHEBI:57328"/>
        <dbReference type="ChEBI" id="CHEBI:456216"/>
        <dbReference type="EC" id="2.7.1.24"/>
    </reaction>
</comment>
<feature type="binding site" evidence="8">
    <location>
        <begin position="11"/>
        <end position="16"/>
    </location>
    <ligand>
        <name>ATP</name>
        <dbReference type="ChEBI" id="CHEBI:30616"/>
    </ligand>
</feature>
<name>I4D8Q6_DESAJ</name>
<dbReference type="AlphaFoldDB" id="I4D8Q6"/>
<evidence type="ECO:0000256" key="4">
    <source>
        <dbReference type="ARBA" id="ARBA00022741"/>
    </source>
</evidence>
<dbReference type="EC" id="2.7.1.24" evidence="8 9"/>
<keyword evidence="4 8" id="KW-0547">Nucleotide-binding</keyword>
<proteinExistence type="inferred from homology"/>
<dbReference type="SUPFAM" id="SSF52540">
    <property type="entry name" value="P-loop containing nucleoside triphosphate hydrolases"/>
    <property type="match status" value="1"/>
</dbReference>
<sequence length="199" mass="22133">MLTIGLTGGIGSGKSTVSQWFKNQGIPVIDADKAVHRLLQSDSDLISRLIMTFGSDIAGETGEILRGKLGKLVFADAAARKSLEGLVHPRVLDHMNREREVLENSGEKVCVWDVPLLFETGFEQHVDKVWVVWVPRDIQLQRVLKRDNLGIHEAEARIAAQGSLDEKCQRADTVIDNSGSIQETIEQLIAAWNDFKKHI</sequence>
<organism evidence="10 11">
    <name type="scientific">Desulfosporosinus acidiphilus (strain DSM 22704 / JCM 16185 / SJ4)</name>
    <dbReference type="NCBI Taxonomy" id="646529"/>
    <lineage>
        <taxon>Bacteria</taxon>
        <taxon>Bacillati</taxon>
        <taxon>Bacillota</taxon>
        <taxon>Clostridia</taxon>
        <taxon>Eubacteriales</taxon>
        <taxon>Desulfitobacteriaceae</taxon>
        <taxon>Desulfosporosinus</taxon>
    </lineage>
</organism>
<keyword evidence="3 8" id="KW-0808">Transferase</keyword>
<dbReference type="GO" id="GO:0005737">
    <property type="term" value="C:cytoplasm"/>
    <property type="evidence" value="ECO:0007669"/>
    <property type="project" value="UniProtKB-SubCell"/>
</dbReference>
<dbReference type="Gene3D" id="3.40.50.300">
    <property type="entry name" value="P-loop containing nucleotide triphosphate hydrolases"/>
    <property type="match status" value="1"/>
</dbReference>
<keyword evidence="7 8" id="KW-0173">Coenzyme A biosynthesis</keyword>
<gene>
    <name evidence="8" type="primary">coaE</name>
    <name evidence="10" type="ordered locus">Desaci_3284</name>
</gene>
<evidence type="ECO:0000256" key="9">
    <source>
        <dbReference type="NCBIfam" id="TIGR00152"/>
    </source>
</evidence>
<dbReference type="PANTHER" id="PTHR10695:SF46">
    <property type="entry name" value="BIFUNCTIONAL COENZYME A SYNTHASE-RELATED"/>
    <property type="match status" value="1"/>
</dbReference>
<evidence type="ECO:0000256" key="7">
    <source>
        <dbReference type="ARBA" id="ARBA00022993"/>
    </source>
</evidence>
<dbReference type="Proteomes" id="UP000002892">
    <property type="component" value="Chromosome"/>
</dbReference>
<evidence type="ECO:0000256" key="3">
    <source>
        <dbReference type="ARBA" id="ARBA00022679"/>
    </source>
</evidence>
<dbReference type="UniPathway" id="UPA00241">
    <property type="reaction ID" value="UER00356"/>
</dbReference>
<dbReference type="EMBL" id="CP003639">
    <property type="protein sequence ID" value="AFM42180.1"/>
    <property type="molecule type" value="Genomic_DNA"/>
</dbReference>
<evidence type="ECO:0000256" key="2">
    <source>
        <dbReference type="ARBA" id="ARBA00022490"/>
    </source>
</evidence>
<keyword evidence="6 8" id="KW-0067">ATP-binding</keyword>
<dbReference type="HOGENOM" id="CLU_057180_1_1_9"/>
<keyword evidence="5 8" id="KW-0418">Kinase</keyword>
<reference evidence="10 11" key="1">
    <citation type="journal article" date="2012" name="J. Bacteriol.">
        <title>Complete genome sequences of Desulfosporosinus orientis DSM765T, Desulfosporosinus youngiae DSM17734T, Desulfosporosinus meridiei DSM13257T, and Desulfosporosinus acidiphilus DSM22704T.</title>
        <authorList>
            <person name="Pester M."/>
            <person name="Brambilla E."/>
            <person name="Alazard D."/>
            <person name="Rattei T."/>
            <person name="Weinmaier T."/>
            <person name="Han J."/>
            <person name="Lucas S."/>
            <person name="Lapidus A."/>
            <person name="Cheng J.F."/>
            <person name="Goodwin L."/>
            <person name="Pitluck S."/>
            <person name="Peters L."/>
            <person name="Ovchinnikova G."/>
            <person name="Teshima H."/>
            <person name="Detter J.C."/>
            <person name="Han C.S."/>
            <person name="Tapia R."/>
            <person name="Land M.L."/>
            <person name="Hauser L."/>
            <person name="Kyrpides N.C."/>
            <person name="Ivanova N.N."/>
            <person name="Pagani I."/>
            <person name="Huntmann M."/>
            <person name="Wei C.L."/>
            <person name="Davenport K.W."/>
            <person name="Daligault H."/>
            <person name="Chain P.S."/>
            <person name="Chen A."/>
            <person name="Mavromatis K."/>
            <person name="Markowitz V."/>
            <person name="Szeto E."/>
            <person name="Mikhailova N."/>
            <person name="Pati A."/>
            <person name="Wagner M."/>
            <person name="Woyke T."/>
            <person name="Ollivier B."/>
            <person name="Klenk H.P."/>
            <person name="Spring S."/>
            <person name="Loy A."/>
        </authorList>
    </citation>
    <scope>NUCLEOTIDE SEQUENCE [LARGE SCALE GENOMIC DNA]</scope>
    <source>
        <strain evidence="11">DSM 22704 / JCM 16185 / SJ4</strain>
    </source>
</reference>
<keyword evidence="2 8" id="KW-0963">Cytoplasm</keyword>
<accession>I4D8Q6</accession>
<dbReference type="GO" id="GO:0005524">
    <property type="term" value="F:ATP binding"/>
    <property type="evidence" value="ECO:0007669"/>
    <property type="project" value="UniProtKB-UniRule"/>
</dbReference>
<protein>
    <recommendedName>
        <fullName evidence="8 9">Dephospho-CoA kinase</fullName>
        <ecNumber evidence="8 9">2.7.1.24</ecNumber>
    </recommendedName>
    <alternativeName>
        <fullName evidence="8">Dephosphocoenzyme A kinase</fullName>
    </alternativeName>
</protein>
<dbReference type="RefSeq" id="WP_014828169.1">
    <property type="nucleotide sequence ID" value="NC_018068.1"/>
</dbReference>
<evidence type="ECO:0000313" key="11">
    <source>
        <dbReference type="Proteomes" id="UP000002892"/>
    </source>
</evidence>
<keyword evidence="11" id="KW-1185">Reference proteome</keyword>
<dbReference type="KEGG" id="dai:Desaci_3284"/>